<dbReference type="STRING" id="1280949.HAD_04595"/>
<dbReference type="eggNOG" id="ENOG5032YAP">
    <property type="taxonomic scope" value="Bacteria"/>
</dbReference>
<dbReference type="RefSeq" id="WP_035569682.1">
    <property type="nucleotide sequence ID" value="NZ_ARYH01000001.1"/>
</dbReference>
<evidence type="ECO:0000313" key="2">
    <source>
        <dbReference type="EMBL" id="KCZ84932.1"/>
    </source>
</evidence>
<accession>A0A069E4H6</accession>
<comment type="caution">
    <text evidence="2">The sequence shown here is derived from an EMBL/GenBank/DDBJ whole genome shotgun (WGS) entry which is preliminary data.</text>
</comment>
<evidence type="ECO:0000313" key="3">
    <source>
        <dbReference type="Proteomes" id="UP000027446"/>
    </source>
</evidence>
<protein>
    <recommendedName>
        <fullName evidence="4">DUF2721 domain-containing protein</fullName>
    </recommendedName>
</protein>
<name>A0A069E4H6_9PROT</name>
<sequence>MPDFVIPGDIAHVIQIAIAPVFLLAGIGAFLNVMTNRLGRVVDRWRSLEAELSGCDDARRRIYVTELGILDRRMAHSNRAIALSTLAALLVCVVIIFLFTGQLLHVSVTRAVSILFIAAMSVLVTALLSFLLEIRISSRTLRVARDTLKHRT</sequence>
<keyword evidence="1" id="KW-0472">Membrane</keyword>
<dbReference type="EMBL" id="ARYH01000001">
    <property type="protein sequence ID" value="KCZ84932.1"/>
    <property type="molecule type" value="Genomic_DNA"/>
</dbReference>
<evidence type="ECO:0008006" key="4">
    <source>
        <dbReference type="Google" id="ProtNLM"/>
    </source>
</evidence>
<dbReference type="Pfam" id="PF11026">
    <property type="entry name" value="DUF2721"/>
    <property type="match status" value="1"/>
</dbReference>
<keyword evidence="3" id="KW-1185">Reference proteome</keyword>
<dbReference type="InterPro" id="IPR021279">
    <property type="entry name" value="DUF2721"/>
</dbReference>
<reference evidence="2 3" key="1">
    <citation type="journal article" date="2014" name="Antonie Van Leeuwenhoek">
        <title>Hyphomonas beringensis sp. nov. and Hyphomonas chukchiensis sp. nov., isolated from surface seawater of the Bering Sea and Chukchi Sea.</title>
        <authorList>
            <person name="Li C."/>
            <person name="Lai Q."/>
            <person name="Li G."/>
            <person name="Dong C."/>
            <person name="Wang J."/>
            <person name="Liao Y."/>
            <person name="Shao Z."/>
        </authorList>
    </citation>
    <scope>NUCLEOTIDE SEQUENCE [LARGE SCALE GENOMIC DNA]</scope>
    <source>
        <strain evidence="2 3">MHS-3</strain>
    </source>
</reference>
<keyword evidence="1" id="KW-0812">Transmembrane</keyword>
<evidence type="ECO:0000256" key="1">
    <source>
        <dbReference type="SAM" id="Phobius"/>
    </source>
</evidence>
<organism evidence="2 3">
    <name type="scientific">Hyphomonas adhaerens MHS-3</name>
    <dbReference type="NCBI Taxonomy" id="1280949"/>
    <lineage>
        <taxon>Bacteria</taxon>
        <taxon>Pseudomonadati</taxon>
        <taxon>Pseudomonadota</taxon>
        <taxon>Alphaproteobacteria</taxon>
        <taxon>Hyphomonadales</taxon>
        <taxon>Hyphomonadaceae</taxon>
        <taxon>Hyphomonas</taxon>
    </lineage>
</organism>
<proteinExistence type="predicted"/>
<keyword evidence="1" id="KW-1133">Transmembrane helix</keyword>
<dbReference type="OrthoDB" id="5396182at2"/>
<dbReference type="Proteomes" id="UP000027446">
    <property type="component" value="Unassembled WGS sequence"/>
</dbReference>
<feature type="transmembrane region" description="Helical" evidence="1">
    <location>
        <begin position="12"/>
        <end position="34"/>
    </location>
</feature>
<feature type="transmembrane region" description="Helical" evidence="1">
    <location>
        <begin position="80"/>
        <end position="99"/>
    </location>
</feature>
<gene>
    <name evidence="2" type="ORF">HAD_04595</name>
</gene>
<feature type="transmembrane region" description="Helical" evidence="1">
    <location>
        <begin position="111"/>
        <end position="132"/>
    </location>
</feature>
<dbReference type="PATRIC" id="fig|1280949.3.peg.937"/>
<dbReference type="AlphaFoldDB" id="A0A069E4H6"/>